<dbReference type="InterPro" id="IPR001394">
    <property type="entry name" value="Peptidase_C19_UCH"/>
</dbReference>
<organism evidence="3 4">
    <name type="scientific">Aplosporella prunicola CBS 121167</name>
    <dbReference type="NCBI Taxonomy" id="1176127"/>
    <lineage>
        <taxon>Eukaryota</taxon>
        <taxon>Fungi</taxon>
        <taxon>Dikarya</taxon>
        <taxon>Ascomycota</taxon>
        <taxon>Pezizomycotina</taxon>
        <taxon>Dothideomycetes</taxon>
        <taxon>Dothideomycetes incertae sedis</taxon>
        <taxon>Botryosphaeriales</taxon>
        <taxon>Aplosporellaceae</taxon>
        <taxon>Aplosporella</taxon>
    </lineage>
</organism>
<protein>
    <recommendedName>
        <fullName evidence="2">USP domain-containing protein</fullName>
    </recommendedName>
</protein>
<dbReference type="InterPro" id="IPR028889">
    <property type="entry name" value="USP"/>
</dbReference>
<dbReference type="EMBL" id="ML995480">
    <property type="protein sequence ID" value="KAF2144132.1"/>
    <property type="molecule type" value="Genomic_DNA"/>
</dbReference>
<feature type="region of interest" description="Disordered" evidence="1">
    <location>
        <begin position="1"/>
        <end position="202"/>
    </location>
</feature>
<feature type="compositionally biased region" description="Basic and acidic residues" evidence="1">
    <location>
        <begin position="1"/>
        <end position="11"/>
    </location>
</feature>
<dbReference type="RefSeq" id="XP_033399844.1">
    <property type="nucleotide sequence ID" value="XM_033535563.1"/>
</dbReference>
<dbReference type="GO" id="GO:0005829">
    <property type="term" value="C:cytosol"/>
    <property type="evidence" value="ECO:0007669"/>
    <property type="project" value="TreeGrafter"/>
</dbReference>
<dbReference type="Pfam" id="PF00443">
    <property type="entry name" value="UCH"/>
    <property type="match status" value="1"/>
</dbReference>
<keyword evidence="4" id="KW-1185">Reference proteome</keyword>
<dbReference type="PROSITE" id="PS00973">
    <property type="entry name" value="USP_2"/>
    <property type="match status" value="1"/>
</dbReference>
<dbReference type="SUPFAM" id="SSF54001">
    <property type="entry name" value="Cysteine proteinases"/>
    <property type="match status" value="1"/>
</dbReference>
<sequence length="2553" mass="289131">MDNQHVMDPHPHILPQTSPADPSAEERRDSMEDADASPGRFKRPRLDSGSRELQNMAADLDEIHAESLAHDPVTSADAPATPSDQKEQTDDDVTRAPQTPSRVTINVRTPQSPSHITASNGAADAPAAHEPEPEPELHAAAHNTNMSPPQRSSPSAPSPKTTSKTFAADASRIDAAPSPVDSPPIVEIDVDDSGDAEDSDNIIDIDDDENEVRESIFDEFPFAKTHSLDVAAGGLLSLISKPKNWHQLTEGILSSIARWMNKLSSLVDQNKLDLYTAYINEPAFWDKINDIFRALLMRGRSYEDAVDLGPDQQEEDALVDLFQAYARVAAQIFAADVEYFERNPQPSTKVQHVMAPCHILVLSELLVRNPEVPFWILIRGVLAANPIEVCASIMSGFFASRHGLSSLVGLIRLGASMPNHELRSTAAECLQLVQLTTEFALAWSRKASTSERRFFVQQLLKLFRELDPTTLATSKAPSELCTNLVRVAADLLQCITEMDRELAAQLATEILGDAKDLYPTDCYPEFVRATWQLRALKFYMTKGHMAQRICGVEGMSQQLIEMWSRWSKHGNIGINALAVFGQTLLDEGIIDYLIGVDSHAQLVSRCGNVVGFLTVSNRWSDKQSDSIWASITQSQDPRMVEALTELLIHCIALMDITDLLYLCTKLRTLPVDKFHLGIQEVFHRICSALHNKAHIQAVEWRQVENRMHIFELCVHLIQESFLMDPSTPVVETLHQRACKELSNLSKPEVACDGDRQKIYEACIQEIEKMTAKAAPSAKVIYIIARASIGNEAAYLATDFGLTESVAKELCSFIDTERTKDAGNNSNGALGWRLELLFYLVSQCPESIPPGTQEVVWDHLVGCKSIDDDARNIAWHSLSQMVRVQATHNAFLDRCATDLLPKVNPQFYTAGLYEFLYHLIQWQLRTVQSTGITLEGILEPPSVELLWQVLLTARPGTIEGATAEFLALLYLDGRAYNQHHATYPNLAEDTHKALVNRCIRQLVEAHAALSVPVEQTMQDEQMQGVSSDDGNALYTLRFQRTFLFLAVLLNTVKKKPEFRVASPRLDKPTTPAVVQETEGEPTTIRFQAYWGQSSDMQTVTVGDLVTVSWLKNRLREWTGFTRFKTVYWGKMIKLDDMANQTLREAEFTRGHFLIIKERDKDSVSYDRATSVIEAEILKNFDILYDFMEKDDLPSKAAFEFLESLPPHGKALTITYGFSDASVDDIAASAFPPGNPYKARYSVLTLDADFQHHLKLVKWRQDLHASLSEELEIDDIQGPIDDQLIRHSVQLLNAAICDETIIDRSLATDHDYRLASRAIECFANLLRERVGNEISSSYFTNETRLVDRLMAFLRASLSLSKATKLVGDCYTATIEACLHSRGVWEAFKSRKDLEELHLDLLLRNREDVRIEIAQCIDSNCAQLPESSRVDVDDIVVFYWHILWRSLPQAVTFPKQSKSLFELSAVIFRRYDALHRDEATLRDYISSWSDLVLEYKHEVAVGRNNLDFVVLGFAHLLRNAVQSLKSFKKQLSLGDLAAKFFGVFLFPTAPKWPIAKLEKEEVLPVLDIRTREELYTLIIALCDEESVFKQIIGLTDCVLKNCNVESGEGYPLDSPRDLRSETGYAGLENPQALCYMNSLMTQLFMDLNFRMFIFQAEGSDDDGLLKAMQELFANMQSSYSRSVDMRPFAQYIRGTDKKPINVAIQMDTEEFFRLLMDQLESQLEKPQDKERLKDFYGGVSVNQIKSKDCEHVSETAETLFNIPLEVKGKETLEDSLKAYVEGESLEGENKYKCESCGGKLVNAVKRTCLKTVPDNLIMHLKRFDFDPYTLTRAKINDYFQFPQRINMSPYKVEYLSDPNKPIEEDYFELVGILVHAGGAEQGHYWSYVRVRPDNEDAPRWIKFNDDTVTEQDLSKVDSECFGGNGRHTSAYMLLYQRAALLDKTPGNVPRAPQSLNPIAQLPKELEQQIAEANERHIREHCLFDRSHSFFMQRMIQQMRTLNKGICSEDHGLEKEVVDMAMSHFYQVTARGQDYQEVERILNELKKVTSSCAICTKLVLDWICQHETALADWLIFSYLPDSINHVGHVVRLFIIEELSVLRIRDPIKYGSDPQELELELAMEPAKDGVLYSMLRKLRSLSDHLHYIPRGLDLKQHPWDEYFGLLTVIANAGAFEAASLLDHGFLVMCLELCSAEDDPEAAESFPGLSPMLGRKWGPCYNELIQFLSRMLIKMDLEAEPCADFNERLRTYSDSEKQLFPLSPEEHSLLFRWHKSNHYLIVLNKCLEGWDMSRTNYFPADLLKHMIDSDLDSICLTHIFRTIESGLDIMSPELGPTCLLAAAWFCAYTSDPRFAQAMVTTVNKAFQQGVGAYALDFLKFYNNLTTFVNDKLPDEFHDFFYCSALEFAPHWAVTLLSIEDPEVQQATLVYVRNMLTQQEPGGPYRDERFASLKILNCRVTAVRRIAKAASERMVIIHEKGDVAKSLIEPLYSLIFESSKFLTTVLATRDLEDDDADEIENAVRQCRLTDEYFRTWPESDYDSTFSAEEEIEYADDVVGI</sequence>
<feature type="compositionally biased region" description="Basic and acidic residues" evidence="1">
    <location>
        <begin position="84"/>
        <end position="94"/>
    </location>
</feature>
<gene>
    <name evidence="3" type="ORF">K452DRAFT_153517</name>
</gene>
<dbReference type="PANTHER" id="PTHR24006:SF925">
    <property type="entry name" value="UBIQUITINYL HYDROLASE 1"/>
    <property type="match status" value="1"/>
</dbReference>
<evidence type="ECO:0000259" key="2">
    <source>
        <dbReference type="PROSITE" id="PS50235"/>
    </source>
</evidence>
<dbReference type="InterPro" id="IPR018200">
    <property type="entry name" value="USP_CS"/>
</dbReference>
<evidence type="ECO:0000313" key="3">
    <source>
        <dbReference type="EMBL" id="KAF2144132.1"/>
    </source>
</evidence>
<dbReference type="GO" id="GO:0016579">
    <property type="term" value="P:protein deubiquitination"/>
    <property type="evidence" value="ECO:0007669"/>
    <property type="project" value="InterPro"/>
</dbReference>
<evidence type="ECO:0000256" key="1">
    <source>
        <dbReference type="SAM" id="MobiDB-lite"/>
    </source>
</evidence>
<dbReference type="GO" id="GO:0005634">
    <property type="term" value="C:nucleus"/>
    <property type="evidence" value="ECO:0007669"/>
    <property type="project" value="TreeGrafter"/>
</dbReference>
<dbReference type="Gene3D" id="3.90.70.10">
    <property type="entry name" value="Cysteine proteinases"/>
    <property type="match status" value="1"/>
</dbReference>
<feature type="compositionally biased region" description="Low complexity" evidence="1">
    <location>
        <begin position="140"/>
        <end position="165"/>
    </location>
</feature>
<dbReference type="PANTHER" id="PTHR24006">
    <property type="entry name" value="UBIQUITIN CARBOXYL-TERMINAL HYDROLASE"/>
    <property type="match status" value="1"/>
</dbReference>
<dbReference type="InterPro" id="IPR021905">
    <property type="entry name" value="DUF3517"/>
</dbReference>
<dbReference type="OrthoDB" id="420187at2759"/>
<feature type="compositionally biased region" description="Basic and acidic residues" evidence="1">
    <location>
        <begin position="127"/>
        <end position="139"/>
    </location>
</feature>
<accession>A0A6A6BJ10</accession>
<dbReference type="GeneID" id="54293057"/>
<proteinExistence type="predicted"/>
<feature type="domain" description="USP" evidence="2">
    <location>
        <begin position="1622"/>
        <end position="1935"/>
    </location>
</feature>
<reference evidence="3" key="1">
    <citation type="journal article" date="2020" name="Stud. Mycol.">
        <title>101 Dothideomycetes genomes: a test case for predicting lifestyles and emergence of pathogens.</title>
        <authorList>
            <person name="Haridas S."/>
            <person name="Albert R."/>
            <person name="Binder M."/>
            <person name="Bloem J."/>
            <person name="Labutti K."/>
            <person name="Salamov A."/>
            <person name="Andreopoulos B."/>
            <person name="Baker S."/>
            <person name="Barry K."/>
            <person name="Bills G."/>
            <person name="Bluhm B."/>
            <person name="Cannon C."/>
            <person name="Castanera R."/>
            <person name="Culley D."/>
            <person name="Daum C."/>
            <person name="Ezra D."/>
            <person name="Gonzalez J."/>
            <person name="Henrissat B."/>
            <person name="Kuo A."/>
            <person name="Liang C."/>
            <person name="Lipzen A."/>
            <person name="Lutzoni F."/>
            <person name="Magnuson J."/>
            <person name="Mondo S."/>
            <person name="Nolan M."/>
            <person name="Ohm R."/>
            <person name="Pangilinan J."/>
            <person name="Park H.-J."/>
            <person name="Ramirez L."/>
            <person name="Alfaro M."/>
            <person name="Sun H."/>
            <person name="Tritt A."/>
            <person name="Yoshinaga Y."/>
            <person name="Zwiers L.-H."/>
            <person name="Turgeon B."/>
            <person name="Goodwin S."/>
            <person name="Spatafora J."/>
            <person name="Crous P."/>
            <person name="Grigoriev I."/>
        </authorList>
    </citation>
    <scope>NUCLEOTIDE SEQUENCE</scope>
    <source>
        <strain evidence="3">CBS 121167</strain>
    </source>
</reference>
<dbReference type="InterPro" id="IPR050164">
    <property type="entry name" value="Peptidase_C19"/>
</dbReference>
<dbReference type="PROSITE" id="PS50235">
    <property type="entry name" value="USP_3"/>
    <property type="match status" value="1"/>
</dbReference>
<feature type="compositionally biased region" description="Polar residues" evidence="1">
    <location>
        <begin position="96"/>
        <end position="120"/>
    </location>
</feature>
<dbReference type="InterPro" id="IPR038765">
    <property type="entry name" value="Papain-like_cys_pep_sf"/>
</dbReference>
<dbReference type="Pfam" id="PF12030">
    <property type="entry name" value="DUF3517"/>
    <property type="match status" value="1"/>
</dbReference>
<dbReference type="Proteomes" id="UP000799438">
    <property type="component" value="Unassembled WGS sequence"/>
</dbReference>
<name>A0A6A6BJ10_9PEZI</name>
<dbReference type="GO" id="GO:0004843">
    <property type="term" value="F:cysteine-type deubiquitinase activity"/>
    <property type="evidence" value="ECO:0007669"/>
    <property type="project" value="InterPro"/>
</dbReference>
<dbReference type="InterPro" id="IPR016024">
    <property type="entry name" value="ARM-type_fold"/>
</dbReference>
<feature type="compositionally biased region" description="Acidic residues" evidence="1">
    <location>
        <begin position="188"/>
        <end position="202"/>
    </location>
</feature>
<dbReference type="SUPFAM" id="SSF48371">
    <property type="entry name" value="ARM repeat"/>
    <property type="match status" value="1"/>
</dbReference>
<evidence type="ECO:0000313" key="4">
    <source>
        <dbReference type="Proteomes" id="UP000799438"/>
    </source>
</evidence>